<organism evidence="1 2">
    <name type="scientific">Gracilariopsis chorda</name>
    <dbReference type="NCBI Taxonomy" id="448386"/>
    <lineage>
        <taxon>Eukaryota</taxon>
        <taxon>Rhodophyta</taxon>
        <taxon>Florideophyceae</taxon>
        <taxon>Rhodymeniophycidae</taxon>
        <taxon>Gracilariales</taxon>
        <taxon>Gracilariaceae</taxon>
        <taxon>Gracilariopsis</taxon>
    </lineage>
</organism>
<sequence>MPALVVLYFSDLHLLLPSASIVPGSARLTSPLADDDALLKLITDKNRDFVYIPSADILLATLAKGGSTSLFQCIFAGVTGVPRYSVKQCGSYVHNVHSPCWNNQATYLYNLSLPHRRKVLTGATTLRVAIQRNPYDRLLSAFKSKFTCNTTLYGTDVRNRESMVPTLRRQAALPLTQPNCMNISEFAEALDRCRQIVTSNRTLPFASKLKHLRKLDIHIRPQQFFFEYISYHIVLDVDDLSNVTNLTPLLRRLPFVDLVSDGVRQEHASKSYNLLVPELAAGQLHRFALESKVGAIKYPTSV</sequence>
<evidence type="ECO:0000313" key="2">
    <source>
        <dbReference type="Proteomes" id="UP000247409"/>
    </source>
</evidence>
<dbReference type="InterPro" id="IPR005331">
    <property type="entry name" value="Sulfotransferase"/>
</dbReference>
<reference evidence="1 2" key="1">
    <citation type="journal article" date="2018" name="Mol. Biol. Evol.">
        <title>Analysis of the draft genome of the red seaweed Gracilariopsis chorda provides insights into genome size evolution in Rhodophyta.</title>
        <authorList>
            <person name="Lee J."/>
            <person name="Yang E.C."/>
            <person name="Graf L."/>
            <person name="Yang J.H."/>
            <person name="Qiu H."/>
            <person name="Zel Zion U."/>
            <person name="Chan C.X."/>
            <person name="Stephens T.G."/>
            <person name="Weber A.P.M."/>
            <person name="Boo G.H."/>
            <person name="Boo S.M."/>
            <person name="Kim K.M."/>
            <person name="Shin Y."/>
            <person name="Jung M."/>
            <person name="Lee S.J."/>
            <person name="Yim H.S."/>
            <person name="Lee J.H."/>
            <person name="Bhattacharya D."/>
            <person name="Yoon H.S."/>
        </authorList>
    </citation>
    <scope>NUCLEOTIDE SEQUENCE [LARGE SCALE GENOMIC DNA]</scope>
    <source>
        <strain evidence="1 2">SKKU-2015</strain>
        <tissue evidence="1">Whole body</tissue>
    </source>
</reference>
<comment type="caution">
    <text evidence="1">The sequence shown here is derived from an EMBL/GenBank/DDBJ whole genome shotgun (WGS) entry which is preliminary data.</text>
</comment>
<dbReference type="GO" id="GO:0008146">
    <property type="term" value="F:sulfotransferase activity"/>
    <property type="evidence" value="ECO:0007669"/>
    <property type="project" value="InterPro"/>
</dbReference>
<proteinExistence type="predicted"/>
<evidence type="ECO:0000313" key="1">
    <source>
        <dbReference type="EMBL" id="PXF49324.1"/>
    </source>
</evidence>
<name>A0A2V3J4L9_9FLOR</name>
<dbReference type="OrthoDB" id="2019940at2759"/>
<dbReference type="Proteomes" id="UP000247409">
    <property type="component" value="Unassembled WGS sequence"/>
</dbReference>
<gene>
    <name evidence="1" type="ORF">BWQ96_00898</name>
</gene>
<keyword evidence="2" id="KW-1185">Reference proteome</keyword>
<accession>A0A2V3J4L9</accession>
<dbReference type="AlphaFoldDB" id="A0A2V3J4L9"/>
<dbReference type="Pfam" id="PF03567">
    <property type="entry name" value="Sulfotransfer_2"/>
    <property type="match status" value="1"/>
</dbReference>
<protein>
    <submittedName>
        <fullName evidence="1">Uncharacterized protein</fullName>
    </submittedName>
</protein>
<dbReference type="GO" id="GO:0016020">
    <property type="term" value="C:membrane"/>
    <property type="evidence" value="ECO:0007669"/>
    <property type="project" value="InterPro"/>
</dbReference>
<dbReference type="EMBL" id="NBIV01000006">
    <property type="protein sequence ID" value="PXF49324.1"/>
    <property type="molecule type" value="Genomic_DNA"/>
</dbReference>